<reference evidence="4" key="3">
    <citation type="submission" date="2015-06" db="UniProtKB">
        <authorList>
            <consortium name="EnsemblMetazoa"/>
        </authorList>
    </citation>
    <scope>IDENTIFICATION</scope>
</reference>
<dbReference type="SUPFAM" id="SSF52058">
    <property type="entry name" value="L domain-like"/>
    <property type="match status" value="1"/>
</dbReference>
<feature type="signal peptide" evidence="2">
    <location>
        <begin position="1"/>
        <end position="21"/>
    </location>
</feature>
<gene>
    <name evidence="3" type="ORF">CAPTEDRAFT_195129</name>
</gene>
<reference evidence="5" key="1">
    <citation type="submission" date="2012-12" db="EMBL/GenBank/DDBJ databases">
        <authorList>
            <person name="Hellsten U."/>
            <person name="Grimwood J."/>
            <person name="Chapman J.A."/>
            <person name="Shapiro H."/>
            <person name="Aerts A."/>
            <person name="Otillar R.P."/>
            <person name="Terry A.Y."/>
            <person name="Boore J.L."/>
            <person name="Simakov O."/>
            <person name="Marletaz F."/>
            <person name="Cho S.-J."/>
            <person name="Edsinger-Gonzales E."/>
            <person name="Havlak P."/>
            <person name="Kuo D.-H."/>
            <person name="Larsson T."/>
            <person name="Lv J."/>
            <person name="Arendt D."/>
            <person name="Savage R."/>
            <person name="Osoegawa K."/>
            <person name="de Jong P."/>
            <person name="Lindberg D.R."/>
            <person name="Seaver E.C."/>
            <person name="Weisblat D.A."/>
            <person name="Putnam N.H."/>
            <person name="Grigoriev I.V."/>
            <person name="Rokhsar D.S."/>
        </authorList>
    </citation>
    <scope>NUCLEOTIDE SEQUENCE</scope>
    <source>
        <strain evidence="5">I ESC-2004</strain>
    </source>
</reference>
<reference evidence="3 5" key="2">
    <citation type="journal article" date="2013" name="Nature">
        <title>Insights into bilaterian evolution from three spiralian genomes.</title>
        <authorList>
            <person name="Simakov O."/>
            <person name="Marletaz F."/>
            <person name="Cho S.J."/>
            <person name="Edsinger-Gonzales E."/>
            <person name="Havlak P."/>
            <person name="Hellsten U."/>
            <person name="Kuo D.H."/>
            <person name="Larsson T."/>
            <person name="Lv J."/>
            <person name="Arendt D."/>
            <person name="Savage R."/>
            <person name="Osoegawa K."/>
            <person name="de Jong P."/>
            <person name="Grimwood J."/>
            <person name="Chapman J.A."/>
            <person name="Shapiro H."/>
            <person name="Aerts A."/>
            <person name="Otillar R.P."/>
            <person name="Terry A.Y."/>
            <person name="Boore J.L."/>
            <person name="Grigoriev I.V."/>
            <person name="Lindberg D.R."/>
            <person name="Seaver E.C."/>
            <person name="Weisblat D.A."/>
            <person name="Putnam N.H."/>
            <person name="Rokhsar D.S."/>
        </authorList>
    </citation>
    <scope>NUCLEOTIDE SEQUENCE</scope>
    <source>
        <strain evidence="3 5">I ESC-2004</strain>
    </source>
</reference>
<dbReference type="EnsemblMetazoa" id="CapteT195129">
    <property type="protein sequence ID" value="CapteP195129"/>
    <property type="gene ID" value="CapteG195129"/>
</dbReference>
<evidence type="ECO:0000313" key="3">
    <source>
        <dbReference type="EMBL" id="ELU16898.1"/>
    </source>
</evidence>
<dbReference type="InterPro" id="IPR050328">
    <property type="entry name" value="Dev_Immune_Receptor"/>
</dbReference>
<proteinExistence type="predicted"/>
<evidence type="ECO:0000313" key="4">
    <source>
        <dbReference type="EnsemblMetazoa" id="CapteP195129"/>
    </source>
</evidence>
<keyword evidence="5" id="KW-1185">Reference proteome</keyword>
<dbReference type="OrthoDB" id="694479at2759"/>
<protein>
    <recommendedName>
        <fullName evidence="6">LRRCT domain-containing protein</fullName>
    </recommendedName>
</protein>
<name>R7VDH1_CAPTE</name>
<dbReference type="STRING" id="283909.R7VDH1"/>
<sequence length="237" mass="27056">MEIGRLMWMTVCLLDIEQTFGLYFSCLYHSGLTSIPGDIDPSVSDLDCRNNEISTITRSDFNDKYPDLETVSLSWNKITSVEYGCFKGTVLKLINLYDNQLTIFPDFYEVKDTLAIVSVAKNRITKISNNEINYLNKLATLYLNNNSLVQLPELANLCPSLDLLYLIDIELECCQSTVWLKRIPDTLYVQMNEQPCSTPLKWNQTNWNDLTEDMLLQQSCGIPSLDWTPSAPKAILL</sequence>
<accession>R7VDH1</accession>
<dbReference type="HOGENOM" id="CLU_074440_0_0_1"/>
<evidence type="ECO:0008006" key="6">
    <source>
        <dbReference type="Google" id="ProtNLM"/>
    </source>
</evidence>
<dbReference type="InterPro" id="IPR032675">
    <property type="entry name" value="LRR_dom_sf"/>
</dbReference>
<evidence type="ECO:0000256" key="1">
    <source>
        <dbReference type="ARBA" id="ARBA00022729"/>
    </source>
</evidence>
<dbReference type="EMBL" id="AMQN01004184">
    <property type="status" value="NOT_ANNOTATED_CDS"/>
    <property type="molecule type" value="Genomic_DNA"/>
</dbReference>
<dbReference type="PROSITE" id="PS51450">
    <property type="entry name" value="LRR"/>
    <property type="match status" value="1"/>
</dbReference>
<dbReference type="AlphaFoldDB" id="R7VDH1"/>
<evidence type="ECO:0000313" key="5">
    <source>
        <dbReference type="Proteomes" id="UP000014760"/>
    </source>
</evidence>
<evidence type="ECO:0000256" key="2">
    <source>
        <dbReference type="SAM" id="SignalP"/>
    </source>
</evidence>
<dbReference type="Proteomes" id="UP000014760">
    <property type="component" value="Unassembled WGS sequence"/>
</dbReference>
<dbReference type="Gene3D" id="3.80.10.10">
    <property type="entry name" value="Ribonuclease Inhibitor"/>
    <property type="match status" value="2"/>
</dbReference>
<organism evidence="3">
    <name type="scientific">Capitella teleta</name>
    <name type="common">Polychaete worm</name>
    <dbReference type="NCBI Taxonomy" id="283909"/>
    <lineage>
        <taxon>Eukaryota</taxon>
        <taxon>Metazoa</taxon>
        <taxon>Spiralia</taxon>
        <taxon>Lophotrochozoa</taxon>
        <taxon>Annelida</taxon>
        <taxon>Polychaeta</taxon>
        <taxon>Sedentaria</taxon>
        <taxon>Scolecida</taxon>
        <taxon>Capitellidae</taxon>
        <taxon>Capitella</taxon>
    </lineage>
</organism>
<dbReference type="EMBL" id="KB292835">
    <property type="protein sequence ID" value="ELU16898.1"/>
    <property type="molecule type" value="Genomic_DNA"/>
</dbReference>
<dbReference type="PANTHER" id="PTHR24373">
    <property type="entry name" value="SLIT RELATED LEUCINE-RICH REPEAT NEURONAL PROTEIN"/>
    <property type="match status" value="1"/>
</dbReference>
<keyword evidence="1 2" id="KW-0732">Signal</keyword>
<feature type="chain" id="PRO_5008788924" description="LRRCT domain-containing protein" evidence="2">
    <location>
        <begin position="22"/>
        <end position="237"/>
    </location>
</feature>
<dbReference type="PANTHER" id="PTHR24373:SF275">
    <property type="entry name" value="TIR DOMAIN-CONTAINING PROTEIN"/>
    <property type="match status" value="1"/>
</dbReference>
<dbReference type="InterPro" id="IPR001611">
    <property type="entry name" value="Leu-rich_rpt"/>
</dbReference>